<dbReference type="PANTHER" id="PTHR42695">
    <property type="entry name" value="GLUTAMINE AMIDOTRANSFERASE YLR126C-RELATED"/>
    <property type="match status" value="1"/>
</dbReference>
<dbReference type="SUPFAM" id="SSF52317">
    <property type="entry name" value="Class I glutamine amidotransferase-like"/>
    <property type="match status" value="1"/>
</dbReference>
<dbReference type="InterPro" id="IPR044992">
    <property type="entry name" value="ChyE-like"/>
</dbReference>
<dbReference type="InterPro" id="IPR017926">
    <property type="entry name" value="GATASE"/>
</dbReference>
<dbReference type="GO" id="GO:0005634">
    <property type="term" value="C:nucleus"/>
    <property type="evidence" value="ECO:0007669"/>
    <property type="project" value="TreeGrafter"/>
</dbReference>
<protein>
    <submittedName>
        <fullName evidence="2">Amidotransferase</fullName>
    </submittedName>
</protein>
<dbReference type="EMBL" id="KE503206">
    <property type="protein sequence ID" value="EPX74964.1"/>
    <property type="molecule type" value="Genomic_DNA"/>
</dbReference>
<dbReference type="RefSeq" id="XP_013016390.1">
    <property type="nucleotide sequence ID" value="XM_013160936.1"/>
</dbReference>
<dbReference type="HOGENOM" id="CLU_054974_0_2_1"/>
<dbReference type="GeneID" id="25031420"/>
<dbReference type="Gene3D" id="3.40.50.880">
    <property type="match status" value="1"/>
</dbReference>
<dbReference type="AlphaFoldDB" id="S9RLW8"/>
<dbReference type="PANTHER" id="PTHR42695:SF5">
    <property type="entry name" value="GLUTAMINE AMIDOTRANSFERASE YLR126C-RELATED"/>
    <property type="match status" value="1"/>
</dbReference>
<accession>S9RLW8</accession>
<keyword evidence="3" id="KW-1185">Reference proteome</keyword>
<dbReference type="OMA" id="PWIQTLK"/>
<dbReference type="GO" id="GO:0005829">
    <property type="term" value="C:cytosol"/>
    <property type="evidence" value="ECO:0007669"/>
    <property type="project" value="TreeGrafter"/>
</dbReference>
<feature type="domain" description="Glutamine amidotransferase" evidence="1">
    <location>
        <begin position="23"/>
        <end position="202"/>
    </location>
</feature>
<dbReference type="GO" id="GO:0016740">
    <property type="term" value="F:transferase activity"/>
    <property type="evidence" value="ECO:0007669"/>
    <property type="project" value="UniProtKB-KW"/>
</dbReference>
<dbReference type="Pfam" id="PF00117">
    <property type="entry name" value="GATase"/>
    <property type="match status" value="1"/>
</dbReference>
<proteinExistence type="predicted"/>
<dbReference type="CDD" id="cd01741">
    <property type="entry name" value="GATase1_1"/>
    <property type="match status" value="1"/>
</dbReference>
<dbReference type="InterPro" id="IPR029062">
    <property type="entry name" value="Class_I_gatase-like"/>
</dbReference>
<name>S9RLW8_SCHOY</name>
<dbReference type="PROSITE" id="PS51273">
    <property type="entry name" value="GATASE_TYPE_1"/>
    <property type="match status" value="1"/>
</dbReference>
<evidence type="ECO:0000313" key="3">
    <source>
        <dbReference type="Proteomes" id="UP000016088"/>
    </source>
</evidence>
<dbReference type="VEuPathDB" id="FungiDB:SOCG_02443"/>
<sequence length="251" mass="28454">MKYKIAIFNADLPMNTVTQNYGDYAHMFKNMFTRAAAAYDSSLEFVFNTYNVYKEDIYPSKEQFDELDAIVITGSKYYAGDNVPWINKLTEVVKNVIENRKEIKVLGVCFGHQIIGRAFGSSIVANPNGWEIAPYEIQLTEVGKRVFAKDSLIINQMHQDIVSDIPKGFELLASTKTCSNQAFIKGGQVLSFQGHPEFSKEVVKTMTSTRFDNGLFTEEQFTDAEKRLQKDTDTSLLEQTIIKFMMGKLIA</sequence>
<dbReference type="Proteomes" id="UP000016088">
    <property type="component" value="Unassembled WGS sequence"/>
</dbReference>
<organism evidence="2 3">
    <name type="scientific">Schizosaccharomyces octosporus (strain yFS286)</name>
    <name type="common">Fission yeast</name>
    <name type="synonym">Octosporomyces octosporus</name>
    <dbReference type="NCBI Taxonomy" id="483514"/>
    <lineage>
        <taxon>Eukaryota</taxon>
        <taxon>Fungi</taxon>
        <taxon>Dikarya</taxon>
        <taxon>Ascomycota</taxon>
        <taxon>Taphrinomycotina</taxon>
        <taxon>Schizosaccharomycetes</taxon>
        <taxon>Schizosaccharomycetales</taxon>
        <taxon>Schizosaccharomycetaceae</taxon>
        <taxon>Schizosaccharomyces</taxon>
    </lineage>
</organism>
<dbReference type="OrthoDB" id="92161at2759"/>
<reference evidence="2 3" key="1">
    <citation type="journal article" date="2011" name="Science">
        <title>Comparative functional genomics of the fission yeasts.</title>
        <authorList>
            <person name="Rhind N."/>
            <person name="Chen Z."/>
            <person name="Yassour M."/>
            <person name="Thompson D.A."/>
            <person name="Haas B.J."/>
            <person name="Habib N."/>
            <person name="Wapinski I."/>
            <person name="Roy S."/>
            <person name="Lin M.F."/>
            <person name="Heiman D.I."/>
            <person name="Young S.K."/>
            <person name="Furuya K."/>
            <person name="Guo Y."/>
            <person name="Pidoux A."/>
            <person name="Chen H.M."/>
            <person name="Robbertse B."/>
            <person name="Goldberg J.M."/>
            <person name="Aoki K."/>
            <person name="Bayne E.H."/>
            <person name="Berlin A.M."/>
            <person name="Desjardins C.A."/>
            <person name="Dobbs E."/>
            <person name="Dukaj L."/>
            <person name="Fan L."/>
            <person name="FitzGerald M.G."/>
            <person name="French C."/>
            <person name="Gujja S."/>
            <person name="Hansen K."/>
            <person name="Keifenheim D."/>
            <person name="Levin J.Z."/>
            <person name="Mosher R.A."/>
            <person name="Mueller C.A."/>
            <person name="Pfiffner J."/>
            <person name="Priest M."/>
            <person name="Russ C."/>
            <person name="Smialowska A."/>
            <person name="Swoboda P."/>
            <person name="Sykes S.M."/>
            <person name="Vaughn M."/>
            <person name="Vengrova S."/>
            <person name="Yoder R."/>
            <person name="Zeng Q."/>
            <person name="Allshire R."/>
            <person name="Baulcombe D."/>
            <person name="Birren B.W."/>
            <person name="Brown W."/>
            <person name="Ekwall K."/>
            <person name="Kellis M."/>
            <person name="Leatherwood J."/>
            <person name="Levin H."/>
            <person name="Margalit H."/>
            <person name="Martienssen R."/>
            <person name="Nieduszynski C.A."/>
            <person name="Spatafora J.W."/>
            <person name="Friedman N."/>
            <person name="Dalgaard J.Z."/>
            <person name="Baumann P."/>
            <person name="Niki H."/>
            <person name="Regev A."/>
            <person name="Nusbaum C."/>
        </authorList>
    </citation>
    <scope>NUCLEOTIDE SEQUENCE [LARGE SCALE GENOMIC DNA]</scope>
    <source>
        <strain evidence="3">yFS286</strain>
    </source>
</reference>
<dbReference type="eggNOG" id="KOG3179">
    <property type="taxonomic scope" value="Eukaryota"/>
</dbReference>
<evidence type="ECO:0000313" key="2">
    <source>
        <dbReference type="EMBL" id="EPX74964.1"/>
    </source>
</evidence>
<evidence type="ECO:0000259" key="1">
    <source>
        <dbReference type="Pfam" id="PF00117"/>
    </source>
</evidence>
<gene>
    <name evidence="2" type="ORF">SOCG_02443</name>
</gene>